<evidence type="ECO:0000259" key="14">
    <source>
        <dbReference type="Pfam" id="PF08245"/>
    </source>
</evidence>
<feature type="binding site" evidence="10">
    <location>
        <begin position="133"/>
        <end position="139"/>
    </location>
    <ligand>
        <name>ATP</name>
        <dbReference type="ChEBI" id="CHEBI:30616"/>
    </ligand>
</feature>
<evidence type="ECO:0000259" key="12">
    <source>
        <dbReference type="Pfam" id="PF01225"/>
    </source>
</evidence>
<evidence type="ECO:0000256" key="4">
    <source>
        <dbReference type="ARBA" id="ARBA00022741"/>
    </source>
</evidence>
<feature type="domain" description="Mur ligase central" evidence="14">
    <location>
        <begin position="131"/>
        <end position="324"/>
    </location>
</feature>
<dbReference type="Gene3D" id="3.40.1390.10">
    <property type="entry name" value="MurE/MurF, N-terminal domain"/>
    <property type="match status" value="1"/>
</dbReference>
<dbReference type="EMBL" id="QGUI02000025">
    <property type="protein sequence ID" value="MFO7191344.1"/>
    <property type="molecule type" value="Genomic_DNA"/>
</dbReference>
<dbReference type="InterPro" id="IPR035911">
    <property type="entry name" value="MurE/MurF_N"/>
</dbReference>
<dbReference type="AlphaFoldDB" id="A0ABD6FE17"/>
<keyword evidence="3 10" id="KW-0132">Cell division</keyword>
<evidence type="ECO:0000256" key="2">
    <source>
        <dbReference type="ARBA" id="ARBA00022598"/>
    </source>
</evidence>
<evidence type="ECO:0000256" key="10">
    <source>
        <dbReference type="HAMAP-Rule" id="MF_02019"/>
    </source>
</evidence>
<dbReference type="GO" id="GO:0009252">
    <property type="term" value="P:peptidoglycan biosynthetic process"/>
    <property type="evidence" value="ECO:0007669"/>
    <property type="project" value="UniProtKB-UniRule"/>
</dbReference>
<dbReference type="SUPFAM" id="SSF53244">
    <property type="entry name" value="MurD-like peptide ligases, peptide-binding domain"/>
    <property type="match status" value="1"/>
</dbReference>
<comment type="pathway">
    <text evidence="10 11">Cell wall biogenesis; peptidoglycan biosynthesis.</text>
</comment>
<dbReference type="InterPro" id="IPR005863">
    <property type="entry name" value="UDP-N-AcMur_synth"/>
</dbReference>
<dbReference type="GO" id="GO:0005737">
    <property type="term" value="C:cytoplasm"/>
    <property type="evidence" value="ECO:0007669"/>
    <property type="project" value="UniProtKB-SubCell"/>
</dbReference>
<evidence type="ECO:0000256" key="11">
    <source>
        <dbReference type="RuleBase" id="RU004136"/>
    </source>
</evidence>
<organism evidence="15 16">
    <name type="scientific">Thermocrispum agreste</name>
    <dbReference type="NCBI Taxonomy" id="37925"/>
    <lineage>
        <taxon>Bacteria</taxon>
        <taxon>Bacillati</taxon>
        <taxon>Actinomycetota</taxon>
        <taxon>Actinomycetes</taxon>
        <taxon>Pseudonocardiales</taxon>
        <taxon>Pseudonocardiaceae</taxon>
        <taxon>Thermocrispum</taxon>
    </lineage>
</organism>
<evidence type="ECO:0000256" key="1">
    <source>
        <dbReference type="ARBA" id="ARBA00022490"/>
    </source>
</evidence>
<dbReference type="InterPro" id="IPR036615">
    <property type="entry name" value="Mur_ligase_C_dom_sf"/>
</dbReference>
<sequence>MIPLTLAAVAEIVGGRLHRASGDEVVTGSVEFDSRKVTTGGLFVALPGERVDGHDFAGQAVAAGAAGVLAAREVDAPAVIVPPARPGSHRGSVALAGDTDGSGAAVLQALGLLARHVVDALTPGGLTVVGVTGSSGKTSTKDLIAQLLEPMGPTVAPPGSFNNELGHPWTVLKADHLTKHLVLEMSARGTGHIAHLATIAPPRIGVVLNVGTAHLGEFGSREGIAQAKGELPEALPAAAGDGAGGVAVLNADDPLVAAMAERTAARVVLVGESPAAHVRAEQVRLDELARPSFRLVTEHGQADVRLPLHGEHQVGNALAGAAVALELGASPEEVAERLGGLQLRSQQRMAVTTRPDGVVVLNDSYNANPESMRAALKALASMSRGRRSWAVLGEMAELGDASVSAHDEIGRLAVRLNISRLVVVGERAAPMHHGASHEGSWGDESVLVPDTAAAIELLRRELEPGDVVLVKASNAAGLGVVADALLDPAGAKGATA</sequence>
<dbReference type="EC" id="6.3.2.10" evidence="10 11"/>
<evidence type="ECO:0000256" key="3">
    <source>
        <dbReference type="ARBA" id="ARBA00022618"/>
    </source>
</evidence>
<feature type="domain" description="Mur ligase C-terminal" evidence="13">
    <location>
        <begin position="348"/>
        <end position="473"/>
    </location>
</feature>
<dbReference type="InterPro" id="IPR013221">
    <property type="entry name" value="Mur_ligase_cen"/>
</dbReference>
<comment type="catalytic activity">
    <reaction evidence="10 11">
        <text>D-alanyl-D-alanine + UDP-N-acetyl-alpha-D-muramoyl-L-alanyl-gamma-D-glutamyl-meso-2,6-diaminopimelate + ATP = UDP-N-acetyl-alpha-D-muramoyl-L-alanyl-gamma-D-glutamyl-meso-2,6-diaminopimeloyl-D-alanyl-D-alanine + ADP + phosphate + H(+)</text>
        <dbReference type="Rhea" id="RHEA:28374"/>
        <dbReference type="ChEBI" id="CHEBI:15378"/>
        <dbReference type="ChEBI" id="CHEBI:30616"/>
        <dbReference type="ChEBI" id="CHEBI:43474"/>
        <dbReference type="ChEBI" id="CHEBI:57822"/>
        <dbReference type="ChEBI" id="CHEBI:61386"/>
        <dbReference type="ChEBI" id="CHEBI:83905"/>
        <dbReference type="ChEBI" id="CHEBI:456216"/>
        <dbReference type="EC" id="6.3.2.10"/>
    </reaction>
</comment>
<dbReference type="Proteomes" id="UP000249324">
    <property type="component" value="Unassembled WGS sequence"/>
</dbReference>
<dbReference type="SUPFAM" id="SSF63418">
    <property type="entry name" value="MurE/MurF N-terminal domain"/>
    <property type="match status" value="1"/>
</dbReference>
<dbReference type="GO" id="GO:0008360">
    <property type="term" value="P:regulation of cell shape"/>
    <property type="evidence" value="ECO:0007669"/>
    <property type="project" value="UniProtKB-KW"/>
</dbReference>
<dbReference type="Gene3D" id="3.40.1190.10">
    <property type="entry name" value="Mur-like, catalytic domain"/>
    <property type="match status" value="1"/>
</dbReference>
<dbReference type="InterPro" id="IPR051046">
    <property type="entry name" value="MurCDEF_CellWall_CoF430Synth"/>
</dbReference>
<keyword evidence="8 10" id="KW-0131">Cell cycle</keyword>
<evidence type="ECO:0000259" key="13">
    <source>
        <dbReference type="Pfam" id="PF02875"/>
    </source>
</evidence>
<keyword evidence="2 10" id="KW-0436">Ligase</keyword>
<dbReference type="NCBIfam" id="TIGR01143">
    <property type="entry name" value="murF"/>
    <property type="match status" value="1"/>
</dbReference>
<comment type="caution">
    <text evidence="15">The sequence shown here is derived from an EMBL/GenBank/DDBJ whole genome shotgun (WGS) entry which is preliminary data.</text>
</comment>
<keyword evidence="9 10" id="KW-0961">Cell wall biogenesis/degradation</keyword>
<dbReference type="InterPro" id="IPR000713">
    <property type="entry name" value="Mur_ligase_N"/>
</dbReference>
<comment type="subcellular location">
    <subcellularLocation>
        <location evidence="10 11">Cytoplasm</location>
    </subcellularLocation>
</comment>
<evidence type="ECO:0000313" key="16">
    <source>
        <dbReference type="Proteomes" id="UP000249324"/>
    </source>
</evidence>
<dbReference type="GO" id="GO:0047480">
    <property type="term" value="F:UDP-N-acetylmuramoyl-tripeptide-D-alanyl-D-alanine ligase activity"/>
    <property type="evidence" value="ECO:0007669"/>
    <property type="project" value="UniProtKB-UniRule"/>
</dbReference>
<dbReference type="PANTHER" id="PTHR43024:SF1">
    <property type="entry name" value="UDP-N-ACETYLMURAMOYL-TRIPEPTIDE--D-ALANYL-D-ALANINE LIGASE"/>
    <property type="match status" value="1"/>
</dbReference>
<evidence type="ECO:0000256" key="5">
    <source>
        <dbReference type="ARBA" id="ARBA00022840"/>
    </source>
</evidence>
<dbReference type="PANTHER" id="PTHR43024">
    <property type="entry name" value="UDP-N-ACETYLMURAMOYL-TRIPEPTIDE--D-ALANYL-D-ALANINE LIGASE"/>
    <property type="match status" value="1"/>
</dbReference>
<dbReference type="SUPFAM" id="SSF53623">
    <property type="entry name" value="MurD-like peptide ligases, catalytic domain"/>
    <property type="match status" value="1"/>
</dbReference>
<dbReference type="InterPro" id="IPR004101">
    <property type="entry name" value="Mur_ligase_C"/>
</dbReference>
<dbReference type="Pfam" id="PF08245">
    <property type="entry name" value="Mur_ligase_M"/>
    <property type="match status" value="1"/>
</dbReference>
<dbReference type="Pfam" id="PF02875">
    <property type="entry name" value="Mur_ligase_C"/>
    <property type="match status" value="1"/>
</dbReference>
<keyword evidence="4 10" id="KW-0547">Nucleotide-binding</keyword>
<dbReference type="GO" id="GO:0071555">
    <property type="term" value="P:cell wall organization"/>
    <property type="evidence" value="ECO:0007669"/>
    <property type="project" value="UniProtKB-KW"/>
</dbReference>
<keyword evidence="6 10" id="KW-0133">Cell shape</keyword>
<dbReference type="GO" id="GO:0051301">
    <property type="term" value="P:cell division"/>
    <property type="evidence" value="ECO:0007669"/>
    <property type="project" value="UniProtKB-KW"/>
</dbReference>
<keyword evidence="5 10" id="KW-0067">ATP-binding</keyword>
<comment type="function">
    <text evidence="10 11">Involved in cell wall formation. Catalyzes the final step in the synthesis of UDP-N-acetylmuramoyl-pentapeptide, the precursor of murein.</text>
</comment>
<evidence type="ECO:0000313" key="15">
    <source>
        <dbReference type="EMBL" id="MFO7191344.1"/>
    </source>
</evidence>
<accession>A0ABD6FE17</accession>
<evidence type="ECO:0000256" key="7">
    <source>
        <dbReference type="ARBA" id="ARBA00022984"/>
    </source>
</evidence>
<protein>
    <recommendedName>
        <fullName evidence="10 11">UDP-N-acetylmuramoyl-tripeptide--D-alanyl-D-alanine ligase</fullName>
        <ecNumber evidence="10 11">6.3.2.10</ecNumber>
    </recommendedName>
    <alternativeName>
        <fullName evidence="10">D-alanyl-D-alanine-adding enzyme</fullName>
    </alternativeName>
</protein>
<name>A0ABD6FE17_9PSEU</name>
<dbReference type="Pfam" id="PF01225">
    <property type="entry name" value="Mur_ligase"/>
    <property type="match status" value="1"/>
</dbReference>
<evidence type="ECO:0000256" key="9">
    <source>
        <dbReference type="ARBA" id="ARBA00023316"/>
    </source>
</evidence>
<feature type="domain" description="Mur ligase N-terminal catalytic" evidence="12">
    <location>
        <begin position="30"/>
        <end position="74"/>
    </location>
</feature>
<evidence type="ECO:0000256" key="6">
    <source>
        <dbReference type="ARBA" id="ARBA00022960"/>
    </source>
</evidence>
<comment type="similarity">
    <text evidence="10">Belongs to the MurCDEF family. MurF subfamily.</text>
</comment>
<evidence type="ECO:0000256" key="8">
    <source>
        <dbReference type="ARBA" id="ARBA00023306"/>
    </source>
</evidence>
<dbReference type="InterPro" id="IPR036565">
    <property type="entry name" value="Mur-like_cat_sf"/>
</dbReference>
<keyword evidence="1 10" id="KW-0963">Cytoplasm</keyword>
<dbReference type="Gene3D" id="3.90.190.20">
    <property type="entry name" value="Mur ligase, C-terminal domain"/>
    <property type="match status" value="1"/>
</dbReference>
<dbReference type="HAMAP" id="MF_02019">
    <property type="entry name" value="MurF"/>
    <property type="match status" value="1"/>
</dbReference>
<gene>
    <name evidence="10 15" type="primary">murF</name>
    <name evidence="15" type="ORF">DIU77_003790</name>
</gene>
<reference evidence="15 16" key="1">
    <citation type="journal article" date="2021" name="BMC Genomics">
        <title>Genome-resolved metagenome and metatranscriptome analyses of thermophilic composting reveal key bacterial players and their metabolic interactions.</title>
        <authorList>
            <person name="Braga L.P.P."/>
            <person name="Pereira R.V."/>
            <person name="Martins L.F."/>
            <person name="Moura L.M.S."/>
            <person name="Sanchez F.B."/>
            <person name="Patane J.S.L."/>
            <person name="da Silva A.M."/>
            <person name="Setubal J.C."/>
        </authorList>
    </citation>
    <scope>NUCLEOTIDE SEQUENCE [LARGE SCALE GENOMIC DNA]</scope>
    <source>
        <strain evidence="15">ZC4RG45</strain>
    </source>
</reference>
<dbReference type="GO" id="GO:0005524">
    <property type="term" value="F:ATP binding"/>
    <property type="evidence" value="ECO:0007669"/>
    <property type="project" value="UniProtKB-UniRule"/>
</dbReference>
<proteinExistence type="inferred from homology"/>
<keyword evidence="7 10" id="KW-0573">Peptidoglycan synthesis</keyword>